<organism evidence="7">
    <name type="scientific">Anopheles triannulatus</name>
    <dbReference type="NCBI Taxonomy" id="58253"/>
    <lineage>
        <taxon>Eukaryota</taxon>
        <taxon>Metazoa</taxon>
        <taxon>Ecdysozoa</taxon>
        <taxon>Arthropoda</taxon>
        <taxon>Hexapoda</taxon>
        <taxon>Insecta</taxon>
        <taxon>Pterygota</taxon>
        <taxon>Neoptera</taxon>
        <taxon>Endopterygota</taxon>
        <taxon>Diptera</taxon>
        <taxon>Nematocera</taxon>
        <taxon>Culicoidea</taxon>
        <taxon>Culicidae</taxon>
        <taxon>Anophelinae</taxon>
        <taxon>Anopheles</taxon>
    </lineage>
</organism>
<dbReference type="AlphaFoldDB" id="A0A2M4A1S3"/>
<evidence type="ECO:0000313" key="7">
    <source>
        <dbReference type="EMBL" id="MBW34680.1"/>
    </source>
</evidence>
<dbReference type="FunFam" id="1.10.530.10:FF:000001">
    <property type="entry name" value="Lysozyme C"/>
    <property type="match status" value="1"/>
</dbReference>
<dbReference type="PRINTS" id="PR00137">
    <property type="entry name" value="LYSOZYME"/>
</dbReference>
<dbReference type="PRINTS" id="PR00135">
    <property type="entry name" value="LYZLACT"/>
</dbReference>
<dbReference type="CDD" id="cd16899">
    <property type="entry name" value="LYZ_C_invert"/>
    <property type="match status" value="1"/>
</dbReference>
<dbReference type="InterPro" id="IPR000974">
    <property type="entry name" value="Glyco_hydro_22_lys"/>
</dbReference>
<dbReference type="InterPro" id="IPR001916">
    <property type="entry name" value="Glyco_hydro_22"/>
</dbReference>
<sequence>MKVLVLAAFTICAILGSANVVSGKTFGKCELAKILVANGIAKSAVPDWICLVQYESSFSSTATNKNSNGSTDYGLFQINNKFWCDSNYGANDCNITCKSLINDDITDDIKCALLIHRRHGFNAWYGWLDHCKGKPLPSVAECF</sequence>
<keyword evidence="3" id="KW-1015">Disulfide bond</keyword>
<dbReference type="PROSITE" id="PS00128">
    <property type="entry name" value="GLYCOSYL_HYDROL_F22_1"/>
    <property type="match status" value="1"/>
</dbReference>
<dbReference type="PANTHER" id="PTHR11407:SF36">
    <property type="entry name" value="GEO02684P1-RELATED"/>
    <property type="match status" value="1"/>
</dbReference>
<dbReference type="InterPro" id="IPR019799">
    <property type="entry name" value="Glyco_hydro_22_CS"/>
</dbReference>
<dbReference type="SMART" id="SM00263">
    <property type="entry name" value="LYZ1"/>
    <property type="match status" value="1"/>
</dbReference>
<evidence type="ECO:0000256" key="4">
    <source>
        <dbReference type="RuleBase" id="RU004440"/>
    </source>
</evidence>
<dbReference type="SUPFAM" id="SSF53955">
    <property type="entry name" value="Lysozyme-like"/>
    <property type="match status" value="1"/>
</dbReference>
<proteinExistence type="inferred from homology"/>
<feature type="chain" id="PRO_5014888897" evidence="5">
    <location>
        <begin position="24"/>
        <end position="143"/>
    </location>
</feature>
<evidence type="ECO:0000256" key="1">
    <source>
        <dbReference type="ARBA" id="ARBA00010859"/>
    </source>
</evidence>
<dbReference type="EMBL" id="GGFK01001359">
    <property type="protein sequence ID" value="MBW34680.1"/>
    <property type="molecule type" value="Transcribed_RNA"/>
</dbReference>
<feature type="domain" description="Glycosyl hydrolases family 22 (GH22)" evidence="6">
    <location>
        <begin position="93"/>
        <end position="111"/>
    </location>
</feature>
<evidence type="ECO:0000256" key="3">
    <source>
        <dbReference type="ARBA" id="ARBA00023157"/>
    </source>
</evidence>
<dbReference type="Gene3D" id="1.10.530.10">
    <property type="match status" value="1"/>
</dbReference>
<feature type="signal peptide" evidence="5">
    <location>
        <begin position="1"/>
        <end position="23"/>
    </location>
</feature>
<reference evidence="7" key="1">
    <citation type="submission" date="2018-01" db="EMBL/GenBank/DDBJ databases">
        <title>An insight into the sialome of Amazonian anophelines.</title>
        <authorList>
            <person name="Ribeiro J.M."/>
            <person name="Scarpassa V."/>
            <person name="Calvo E."/>
        </authorList>
    </citation>
    <scope>NUCLEOTIDE SEQUENCE</scope>
    <source>
        <tissue evidence="7">Salivary glands</tissue>
    </source>
</reference>
<comment type="similarity">
    <text evidence="1 4">Belongs to the glycosyl hydrolase 22 family.</text>
</comment>
<name>A0A2M4A1S3_9DIPT</name>
<dbReference type="Pfam" id="PF00062">
    <property type="entry name" value="Lys"/>
    <property type="match status" value="1"/>
</dbReference>
<accession>A0A2M4A1S3</accession>
<dbReference type="PANTHER" id="PTHR11407">
    <property type="entry name" value="LYSOZYME C"/>
    <property type="match status" value="1"/>
</dbReference>
<evidence type="ECO:0000259" key="6">
    <source>
        <dbReference type="PROSITE" id="PS00128"/>
    </source>
</evidence>
<dbReference type="GO" id="GO:0003796">
    <property type="term" value="F:lysozyme activity"/>
    <property type="evidence" value="ECO:0007669"/>
    <property type="project" value="InterPro"/>
</dbReference>
<dbReference type="InterPro" id="IPR023346">
    <property type="entry name" value="Lysozyme-like_dom_sf"/>
</dbReference>
<evidence type="ECO:0000256" key="2">
    <source>
        <dbReference type="ARBA" id="ARBA00022729"/>
    </source>
</evidence>
<dbReference type="PROSITE" id="PS51348">
    <property type="entry name" value="GLYCOSYL_HYDROL_F22_2"/>
    <property type="match status" value="1"/>
</dbReference>
<evidence type="ECO:0000256" key="5">
    <source>
        <dbReference type="SAM" id="SignalP"/>
    </source>
</evidence>
<keyword evidence="2 5" id="KW-0732">Signal</keyword>
<protein>
    <submittedName>
        <fullName evidence="7">Putative lysozyme</fullName>
    </submittedName>
</protein>